<accession>A0A6C0KVX8</accession>
<protein>
    <recommendedName>
        <fullName evidence="1">CCHC-type domain-containing protein</fullName>
    </recommendedName>
</protein>
<dbReference type="GO" id="GO:0003676">
    <property type="term" value="F:nucleic acid binding"/>
    <property type="evidence" value="ECO:0007669"/>
    <property type="project" value="InterPro"/>
</dbReference>
<feature type="domain" description="CCHC-type" evidence="1">
    <location>
        <begin position="139"/>
        <end position="152"/>
    </location>
</feature>
<dbReference type="Gene3D" id="4.10.60.10">
    <property type="entry name" value="Zinc finger, CCHC-type"/>
    <property type="match status" value="1"/>
</dbReference>
<dbReference type="InterPro" id="IPR035901">
    <property type="entry name" value="GIY-YIG_endonuc_sf"/>
</dbReference>
<dbReference type="PROSITE" id="PS50158">
    <property type="entry name" value="ZF_CCHC"/>
    <property type="match status" value="1"/>
</dbReference>
<name>A0A6C0KVX8_9ZZZZ</name>
<sequence>MIVYVLRLKENRFYISKTNNIKKCYRDHLNGTVCAWTRMYSPLLMEKVIPNVGDEMVDILVKEYMLQYGVNNVRGGRFQDIILDEKELWSAFMYCNHCHIIGHDINICPMLPPSYPLLNLESIYYVYELMKKQDAMDGCYKCGRLGHNGWDCFAAMFT</sequence>
<reference evidence="2" key="1">
    <citation type="journal article" date="2020" name="Nature">
        <title>Giant virus diversity and host interactions through global metagenomics.</title>
        <authorList>
            <person name="Schulz F."/>
            <person name="Roux S."/>
            <person name="Paez-Espino D."/>
            <person name="Jungbluth S."/>
            <person name="Walsh D.A."/>
            <person name="Denef V.J."/>
            <person name="McMahon K.D."/>
            <person name="Konstantinidis K.T."/>
            <person name="Eloe-Fadrosh E.A."/>
            <person name="Kyrpides N.C."/>
            <person name="Woyke T."/>
        </authorList>
    </citation>
    <scope>NUCLEOTIDE SEQUENCE</scope>
    <source>
        <strain evidence="2">GVMAG-S-3300013093-109</strain>
    </source>
</reference>
<dbReference type="GO" id="GO:0008270">
    <property type="term" value="F:zinc ion binding"/>
    <property type="evidence" value="ECO:0007669"/>
    <property type="project" value="InterPro"/>
</dbReference>
<evidence type="ECO:0000259" key="1">
    <source>
        <dbReference type="PROSITE" id="PS50158"/>
    </source>
</evidence>
<dbReference type="InterPro" id="IPR001878">
    <property type="entry name" value="Znf_CCHC"/>
</dbReference>
<evidence type="ECO:0000313" key="2">
    <source>
        <dbReference type="EMBL" id="QHU20654.1"/>
    </source>
</evidence>
<organism evidence="2">
    <name type="scientific">viral metagenome</name>
    <dbReference type="NCBI Taxonomy" id="1070528"/>
    <lineage>
        <taxon>unclassified sequences</taxon>
        <taxon>metagenomes</taxon>
        <taxon>organismal metagenomes</taxon>
    </lineage>
</organism>
<dbReference type="EMBL" id="MN740970">
    <property type="protein sequence ID" value="QHU20654.1"/>
    <property type="molecule type" value="Genomic_DNA"/>
</dbReference>
<dbReference type="AlphaFoldDB" id="A0A6C0KVX8"/>
<proteinExistence type="predicted"/>
<dbReference type="Gene3D" id="3.40.1440.10">
    <property type="entry name" value="GIY-YIG endonuclease"/>
    <property type="match status" value="1"/>
</dbReference>